<dbReference type="EMBL" id="CP061379">
    <property type="protein sequence ID" value="QPF92101.1"/>
    <property type="molecule type" value="Genomic_DNA"/>
</dbReference>
<proteinExistence type="predicted"/>
<reference evidence="1 2" key="1">
    <citation type="submission" date="2020-09" db="EMBL/GenBank/DDBJ databases">
        <title>Complete genomes of bradyrhizobia occurring on native shrubby legumes in Australia.</title>
        <authorList>
            <person name="Lafay B."/>
        </authorList>
    </citation>
    <scope>NUCLEOTIDE SEQUENCE [LARGE SCALE GENOMIC DNA]</scope>
    <source>
        <strain evidence="1 2">BDV5040</strain>
    </source>
</reference>
<dbReference type="Proteomes" id="UP000594621">
    <property type="component" value="Chromosome"/>
</dbReference>
<dbReference type="Pfam" id="PF10098">
    <property type="entry name" value="DUF2336"/>
    <property type="match status" value="1"/>
</dbReference>
<name>A0A7S9H0M8_9BRAD</name>
<sequence length="366" mass="39278">MDPQESLIEQLEAAMAGKNMSRRADTLRRVTELFSAGSGRFSDDQVGLFGDVMSRLARDIELNVRATFGGRLAKLPDAPRNVIRMLAFDSAIEVAGPVLRDSPQLDQATLVECSKSLSNDHLLAVSARAVLTEPVTDVLIDRGDQAVIASLAENRGARFSDQGVNALVAKTGADGDIAAAVWARPDIPRQALVKLFVQASAAVRKRLEAADPRKADLIRAAVASATDALQTTARMGSHESSQAQAEIQALNAAGKLNEAKLADFAEATSFDRVSCALSLMSNLPLGLVERVLVDKQREQVLVIAKAVGLSWTTVKSILAMQAGSGGVAVDDIEQLFKNFAKLQTKTAQTALQFYRLRERAMESAKH</sequence>
<dbReference type="RefSeq" id="WP_195801647.1">
    <property type="nucleotide sequence ID" value="NZ_CP061379.1"/>
</dbReference>
<dbReference type="InterPro" id="IPR019285">
    <property type="entry name" value="DUF2336"/>
</dbReference>
<accession>A0A7S9H0M8</accession>
<organism evidence="1 2">
    <name type="scientific">Bradyrhizobium commune</name>
    <dbReference type="NCBI Taxonomy" id="83627"/>
    <lineage>
        <taxon>Bacteria</taxon>
        <taxon>Pseudomonadati</taxon>
        <taxon>Pseudomonadota</taxon>
        <taxon>Alphaproteobacteria</taxon>
        <taxon>Hyphomicrobiales</taxon>
        <taxon>Nitrobacteraceae</taxon>
        <taxon>Bradyrhizobium</taxon>
    </lineage>
</organism>
<protein>
    <submittedName>
        <fullName evidence="1">DUF2336 domain-containing protein</fullName>
    </submittedName>
</protein>
<gene>
    <name evidence="1" type="ORF">IC761_01995</name>
</gene>
<keyword evidence="2" id="KW-1185">Reference proteome</keyword>
<dbReference type="AlphaFoldDB" id="A0A7S9H0M8"/>
<dbReference type="KEGG" id="bcou:IC761_01995"/>
<evidence type="ECO:0000313" key="2">
    <source>
        <dbReference type="Proteomes" id="UP000594621"/>
    </source>
</evidence>
<evidence type="ECO:0000313" key="1">
    <source>
        <dbReference type="EMBL" id="QPF92101.1"/>
    </source>
</evidence>